<dbReference type="InterPro" id="IPR006311">
    <property type="entry name" value="TAT_signal"/>
</dbReference>
<feature type="region of interest" description="Disordered" evidence="1">
    <location>
        <begin position="521"/>
        <end position="548"/>
    </location>
</feature>
<dbReference type="AlphaFoldDB" id="A0ABD5WBR1"/>
<evidence type="ECO:0000313" key="3">
    <source>
        <dbReference type="Proteomes" id="UP001596461"/>
    </source>
</evidence>
<comment type="caution">
    <text evidence="2">The sequence shown here is derived from an EMBL/GenBank/DDBJ whole genome shotgun (WGS) entry which is preliminary data.</text>
</comment>
<feature type="compositionally biased region" description="Acidic residues" evidence="1">
    <location>
        <begin position="654"/>
        <end position="665"/>
    </location>
</feature>
<feature type="region of interest" description="Disordered" evidence="1">
    <location>
        <begin position="647"/>
        <end position="743"/>
    </location>
</feature>
<evidence type="ECO:0000256" key="1">
    <source>
        <dbReference type="SAM" id="MobiDB-lite"/>
    </source>
</evidence>
<feature type="compositionally biased region" description="Acidic residues" evidence="1">
    <location>
        <begin position="673"/>
        <end position="690"/>
    </location>
</feature>
<proteinExistence type="predicted"/>
<keyword evidence="3" id="KW-1185">Reference proteome</keyword>
<dbReference type="PROSITE" id="PS51318">
    <property type="entry name" value="TAT"/>
    <property type="match status" value="1"/>
</dbReference>
<evidence type="ECO:0000313" key="2">
    <source>
        <dbReference type="EMBL" id="MFC7069327.1"/>
    </source>
</evidence>
<sequence length="836" mass="88094">MTDTHLTRRRLLAGGALAGATAAAGCAGLFGGSGGGDRVETATVEDDRARTLAAAHAPDLYFGVGERWFPTDPRVYAAESGDQTTLDGFAAFDGYSRDVAAAGEPPHRVAFYRVVEYADTDLAVVQYWFYSAFDQFTTNFHWHDWELLQVFLDTSEETGDPETGDPQLLSASAHARSVPNNEFLDPETDRASVISEVGSHSSALGVNETKDVFERLPIATDIADVSNGALALTDLPAAYGLPRGEGYRLPFAMPELDGAPIYEHPDLPNVDRDHLVPAEMTVESFAGLPSPPDDLPLRETGHRFAFEGAETAAEADYTYELVPMAEMDVAEFTGPQLSFEFAVPDFAEDAIASHITTTGTPKTQPRYRDPVADVTDPRHRAALSERFGLDVTGVAGDVVALLREATSSDEAPGSNGVETTEPRVEGVALLESDPVAVPSFNGVVALRDVPPGDHRLTVNGAGVAPYSQPLRHEADGEATAAGVDGAVVVAANEDAVKVRASVDADTPAIARVRVDDDVAGTVYDAPAPPVSGGDAGSDGSGGSSRPGEVALYAHRDGAYTAEVEDAEGGVGAFRVNPGTDQSTATLADVRTGKASLTAFLLTLLTETTAQAAVFEDGDADGIDEVDVPDSTRERAGDAAETVADLLGETTETTETTEESVEEAVDDATNTTEEPIDDTTDAVEEAVDDTTDTTTTATDDAVSDTTDTTDDVVDATATPRPTPTATPEPTDTPTGRTGSDDADDVLDDLDRQPDAFTGLVTALDAGTRAAVRANDAAQAGDFETADDRLRGLRRRTVAIADAIERTRGDLPEQLPGLVERRLPQVERRIEQALASDR</sequence>
<dbReference type="EMBL" id="JBHTAH010000004">
    <property type="protein sequence ID" value="MFC7069327.1"/>
    <property type="molecule type" value="Genomic_DNA"/>
</dbReference>
<dbReference type="RefSeq" id="WP_284032028.1">
    <property type="nucleotide sequence ID" value="NZ_CP126154.1"/>
</dbReference>
<reference evidence="2 3" key="1">
    <citation type="journal article" date="2019" name="Int. J. Syst. Evol. Microbiol.">
        <title>The Global Catalogue of Microorganisms (GCM) 10K type strain sequencing project: providing services to taxonomists for standard genome sequencing and annotation.</title>
        <authorList>
            <consortium name="The Broad Institute Genomics Platform"/>
            <consortium name="The Broad Institute Genome Sequencing Center for Infectious Disease"/>
            <person name="Wu L."/>
            <person name="Ma J."/>
        </authorList>
    </citation>
    <scope>NUCLEOTIDE SEQUENCE [LARGE SCALE GENOMIC DNA]</scope>
    <source>
        <strain evidence="2 3">DT31</strain>
    </source>
</reference>
<feature type="compositionally biased region" description="Low complexity" evidence="1">
    <location>
        <begin position="691"/>
        <end position="705"/>
    </location>
</feature>
<dbReference type="Proteomes" id="UP001596461">
    <property type="component" value="Unassembled WGS sequence"/>
</dbReference>
<gene>
    <name evidence="2" type="ORF">ACFQL9_06705</name>
</gene>
<name>A0ABD5WBR1_9EURY</name>
<accession>A0ABD5WBR1</accession>
<feature type="compositionally biased region" description="Gly residues" evidence="1">
    <location>
        <begin position="533"/>
        <end position="544"/>
    </location>
</feature>
<dbReference type="GeneID" id="81123851"/>
<protein>
    <submittedName>
        <fullName evidence="2">Uncharacterized protein</fullName>
    </submittedName>
</protein>
<organism evidence="2 3">
    <name type="scientific">Halobaculum lipolyticum</name>
    <dbReference type="NCBI Taxonomy" id="3032001"/>
    <lineage>
        <taxon>Archaea</taxon>
        <taxon>Methanobacteriati</taxon>
        <taxon>Methanobacteriota</taxon>
        <taxon>Stenosarchaea group</taxon>
        <taxon>Halobacteria</taxon>
        <taxon>Halobacteriales</taxon>
        <taxon>Haloferacaceae</taxon>
        <taxon>Halobaculum</taxon>
    </lineage>
</organism>